<sequence>MPDLTLCRNKRCRLECYRRFAKPDTHQSYSTWHFKKGKCEGFWACEFIPSIEYQNKMDKIIRKGKPVTDTLIEMLNEKSK</sequence>
<dbReference type="EMBL" id="MT141697">
    <property type="protein sequence ID" value="QJA69344.1"/>
    <property type="molecule type" value="Genomic_DNA"/>
</dbReference>
<protein>
    <submittedName>
        <fullName evidence="1">Uncharacterized protein</fullName>
    </submittedName>
</protein>
<name>A0A6M3JH11_9ZZZZ</name>
<accession>A0A6M3JH11</accession>
<gene>
    <name evidence="1" type="ORF">MM415A04694_0013</name>
</gene>
<proteinExistence type="predicted"/>
<organism evidence="1">
    <name type="scientific">viral metagenome</name>
    <dbReference type="NCBI Taxonomy" id="1070528"/>
    <lineage>
        <taxon>unclassified sequences</taxon>
        <taxon>metagenomes</taxon>
        <taxon>organismal metagenomes</taxon>
    </lineage>
</organism>
<reference evidence="1" key="1">
    <citation type="submission" date="2020-03" db="EMBL/GenBank/DDBJ databases">
        <title>The deep terrestrial virosphere.</title>
        <authorList>
            <person name="Holmfeldt K."/>
            <person name="Nilsson E."/>
            <person name="Simone D."/>
            <person name="Lopez-Fernandez M."/>
            <person name="Wu X."/>
            <person name="de Brujin I."/>
            <person name="Lundin D."/>
            <person name="Andersson A."/>
            <person name="Bertilsson S."/>
            <person name="Dopson M."/>
        </authorList>
    </citation>
    <scope>NUCLEOTIDE SEQUENCE</scope>
    <source>
        <strain evidence="1">MM415A04694</strain>
    </source>
</reference>
<evidence type="ECO:0000313" key="1">
    <source>
        <dbReference type="EMBL" id="QJA69344.1"/>
    </source>
</evidence>
<dbReference type="AlphaFoldDB" id="A0A6M3JH11"/>